<feature type="domain" description="HTH tetR-type" evidence="4">
    <location>
        <begin position="9"/>
        <end position="69"/>
    </location>
</feature>
<dbReference type="PANTHER" id="PTHR47506">
    <property type="entry name" value="TRANSCRIPTIONAL REGULATORY PROTEIN"/>
    <property type="match status" value="1"/>
</dbReference>
<reference evidence="5" key="2">
    <citation type="journal article" date="2014" name="ISME J.">
        <title>Microbial stratification in low pH oxic and suboxic macroscopic growths along an acid mine drainage.</title>
        <authorList>
            <person name="Mendez-Garcia C."/>
            <person name="Mesa V."/>
            <person name="Sprenger R.R."/>
            <person name="Richter M."/>
            <person name="Diez M.S."/>
            <person name="Solano J."/>
            <person name="Bargiela R."/>
            <person name="Golyshina O.V."/>
            <person name="Manteca A."/>
            <person name="Ramos J.L."/>
            <person name="Gallego J.R."/>
            <person name="Llorente I."/>
            <person name="Martins Dos Santos V.A."/>
            <person name="Jensen O.N."/>
            <person name="Pelaez A.I."/>
            <person name="Sanchez J."/>
            <person name="Ferrer M."/>
        </authorList>
    </citation>
    <scope>NUCLEOTIDE SEQUENCE</scope>
</reference>
<accession>T1AN73</accession>
<gene>
    <name evidence="5" type="ORF">B1A_10638</name>
</gene>
<dbReference type="InterPro" id="IPR023772">
    <property type="entry name" value="DNA-bd_HTH_TetR-type_CS"/>
</dbReference>
<dbReference type="EMBL" id="AUZX01007581">
    <property type="protein sequence ID" value="EQD58847.1"/>
    <property type="molecule type" value="Genomic_DNA"/>
</dbReference>
<evidence type="ECO:0000256" key="1">
    <source>
        <dbReference type="ARBA" id="ARBA00023015"/>
    </source>
</evidence>
<dbReference type="PROSITE" id="PS01081">
    <property type="entry name" value="HTH_TETR_1"/>
    <property type="match status" value="1"/>
</dbReference>
<evidence type="ECO:0000313" key="5">
    <source>
        <dbReference type="EMBL" id="EQD58847.1"/>
    </source>
</evidence>
<dbReference type="InterPro" id="IPR001647">
    <property type="entry name" value="HTH_TetR"/>
</dbReference>
<protein>
    <submittedName>
        <fullName evidence="5">Transcriptional regulator, TetR-like, DNA-binding, bacterial/archaeal domain protein</fullName>
    </submittedName>
</protein>
<name>T1AN73_9ZZZZ</name>
<dbReference type="SUPFAM" id="SSF46689">
    <property type="entry name" value="Homeodomain-like"/>
    <property type="match status" value="1"/>
</dbReference>
<dbReference type="Pfam" id="PF00440">
    <property type="entry name" value="TetR_N"/>
    <property type="match status" value="1"/>
</dbReference>
<evidence type="ECO:0000259" key="4">
    <source>
        <dbReference type="PROSITE" id="PS50977"/>
    </source>
</evidence>
<dbReference type="PRINTS" id="PR00455">
    <property type="entry name" value="HTHTETR"/>
</dbReference>
<dbReference type="AlphaFoldDB" id="T1AN73"/>
<keyword evidence="2 5" id="KW-0238">DNA-binding</keyword>
<dbReference type="Gene3D" id="1.10.10.60">
    <property type="entry name" value="Homeodomain-like"/>
    <property type="match status" value="1"/>
</dbReference>
<dbReference type="GO" id="GO:0003677">
    <property type="term" value="F:DNA binding"/>
    <property type="evidence" value="ECO:0007669"/>
    <property type="project" value="UniProtKB-KW"/>
</dbReference>
<keyword evidence="3" id="KW-0804">Transcription</keyword>
<evidence type="ECO:0000256" key="2">
    <source>
        <dbReference type="ARBA" id="ARBA00023125"/>
    </source>
</evidence>
<evidence type="ECO:0000256" key="3">
    <source>
        <dbReference type="ARBA" id="ARBA00023163"/>
    </source>
</evidence>
<dbReference type="PANTHER" id="PTHR47506:SF1">
    <property type="entry name" value="HTH-TYPE TRANSCRIPTIONAL REGULATOR YJDC"/>
    <property type="match status" value="1"/>
</dbReference>
<comment type="caution">
    <text evidence="5">The sequence shown here is derived from an EMBL/GenBank/DDBJ whole genome shotgun (WGS) entry which is preliminary data.</text>
</comment>
<proteinExistence type="predicted"/>
<dbReference type="InterPro" id="IPR009057">
    <property type="entry name" value="Homeodomain-like_sf"/>
</dbReference>
<sequence>MVRMGRPRGFSEETVLKAAASVFIHGGYEATSIDDLVKALNLHRGSLYKAFGSKRGLFLAVLRHYIETQLADASSAAFAPRGTLDSSLLEHVDLDLLLIAALERGHRDAEVAALVRRALGLIELATADPADVPRSSAAPAPCPVRAVELLGARLYNRLHNDPDDPNTPN</sequence>
<reference evidence="5" key="1">
    <citation type="submission" date="2013-08" db="EMBL/GenBank/DDBJ databases">
        <authorList>
            <person name="Mendez C."/>
            <person name="Richter M."/>
            <person name="Ferrer M."/>
            <person name="Sanchez J."/>
        </authorList>
    </citation>
    <scope>NUCLEOTIDE SEQUENCE</scope>
</reference>
<dbReference type="PROSITE" id="PS50977">
    <property type="entry name" value="HTH_TETR_2"/>
    <property type="match status" value="1"/>
</dbReference>
<organism evidence="5">
    <name type="scientific">mine drainage metagenome</name>
    <dbReference type="NCBI Taxonomy" id="410659"/>
    <lineage>
        <taxon>unclassified sequences</taxon>
        <taxon>metagenomes</taxon>
        <taxon>ecological metagenomes</taxon>
    </lineage>
</organism>
<keyword evidence="1" id="KW-0805">Transcription regulation</keyword>